<protein>
    <submittedName>
        <fullName evidence="2">Uncharacterized protein</fullName>
    </submittedName>
</protein>
<gene>
    <name evidence="2" type="ORF">TSUD_112340</name>
</gene>
<proteinExistence type="predicted"/>
<accession>A0A2Z6P6P7</accession>
<feature type="region of interest" description="Disordered" evidence="1">
    <location>
        <begin position="1"/>
        <end position="23"/>
    </location>
</feature>
<keyword evidence="3" id="KW-1185">Reference proteome</keyword>
<name>A0A2Z6P6P7_TRISU</name>
<evidence type="ECO:0000313" key="2">
    <source>
        <dbReference type="EMBL" id="GAU44860.1"/>
    </source>
</evidence>
<dbReference type="Proteomes" id="UP000242715">
    <property type="component" value="Unassembled WGS sequence"/>
</dbReference>
<feature type="compositionally biased region" description="Polar residues" evidence="1">
    <location>
        <begin position="1"/>
        <end position="14"/>
    </location>
</feature>
<sequence>METITRSTKISNGKNPFGFGSGSGQTRIWESDNRIKPLCMELRIVRYIITCTTKYEAKKTTPEDAYIGELSCLMFISLFIL</sequence>
<evidence type="ECO:0000256" key="1">
    <source>
        <dbReference type="SAM" id="MobiDB-lite"/>
    </source>
</evidence>
<dbReference type="AlphaFoldDB" id="A0A2Z6P6P7"/>
<reference evidence="3" key="1">
    <citation type="journal article" date="2017" name="Front. Plant Sci.">
        <title>Climate Clever Clovers: New Paradigm to Reduce the Environmental Footprint of Ruminants by Breeding Low Methanogenic Forages Utilizing Haplotype Variation.</title>
        <authorList>
            <person name="Kaur P."/>
            <person name="Appels R."/>
            <person name="Bayer P.E."/>
            <person name="Keeble-Gagnere G."/>
            <person name="Wang J."/>
            <person name="Hirakawa H."/>
            <person name="Shirasawa K."/>
            <person name="Vercoe P."/>
            <person name="Stefanova K."/>
            <person name="Durmic Z."/>
            <person name="Nichols P."/>
            <person name="Revell C."/>
            <person name="Isobe S.N."/>
            <person name="Edwards D."/>
            <person name="Erskine W."/>
        </authorList>
    </citation>
    <scope>NUCLEOTIDE SEQUENCE [LARGE SCALE GENOMIC DNA]</scope>
    <source>
        <strain evidence="3">cv. Daliak</strain>
    </source>
</reference>
<organism evidence="2 3">
    <name type="scientific">Trifolium subterraneum</name>
    <name type="common">Subterranean clover</name>
    <dbReference type="NCBI Taxonomy" id="3900"/>
    <lineage>
        <taxon>Eukaryota</taxon>
        <taxon>Viridiplantae</taxon>
        <taxon>Streptophyta</taxon>
        <taxon>Embryophyta</taxon>
        <taxon>Tracheophyta</taxon>
        <taxon>Spermatophyta</taxon>
        <taxon>Magnoliopsida</taxon>
        <taxon>eudicotyledons</taxon>
        <taxon>Gunneridae</taxon>
        <taxon>Pentapetalae</taxon>
        <taxon>rosids</taxon>
        <taxon>fabids</taxon>
        <taxon>Fabales</taxon>
        <taxon>Fabaceae</taxon>
        <taxon>Papilionoideae</taxon>
        <taxon>50 kb inversion clade</taxon>
        <taxon>NPAAA clade</taxon>
        <taxon>Hologalegina</taxon>
        <taxon>IRL clade</taxon>
        <taxon>Trifolieae</taxon>
        <taxon>Trifolium</taxon>
    </lineage>
</organism>
<evidence type="ECO:0000313" key="3">
    <source>
        <dbReference type="Proteomes" id="UP000242715"/>
    </source>
</evidence>
<dbReference type="EMBL" id="DF974079">
    <property type="protein sequence ID" value="GAU44860.1"/>
    <property type="molecule type" value="Genomic_DNA"/>
</dbReference>